<keyword evidence="2" id="KW-1185">Reference proteome</keyword>
<evidence type="ECO:0000313" key="1">
    <source>
        <dbReference type="EMBL" id="KAH9303608.1"/>
    </source>
</evidence>
<proteinExistence type="predicted"/>
<dbReference type="Proteomes" id="UP000824469">
    <property type="component" value="Unassembled WGS sequence"/>
</dbReference>
<accession>A0AA38FHS4</accession>
<reference evidence="1 2" key="1">
    <citation type="journal article" date="2021" name="Nat. Plants">
        <title>The Taxus genome provides insights into paclitaxel biosynthesis.</title>
        <authorList>
            <person name="Xiong X."/>
            <person name="Gou J."/>
            <person name="Liao Q."/>
            <person name="Li Y."/>
            <person name="Zhou Q."/>
            <person name="Bi G."/>
            <person name="Li C."/>
            <person name="Du R."/>
            <person name="Wang X."/>
            <person name="Sun T."/>
            <person name="Guo L."/>
            <person name="Liang H."/>
            <person name="Lu P."/>
            <person name="Wu Y."/>
            <person name="Zhang Z."/>
            <person name="Ro D.K."/>
            <person name="Shang Y."/>
            <person name="Huang S."/>
            <person name="Yan J."/>
        </authorList>
    </citation>
    <scope>NUCLEOTIDE SEQUENCE [LARGE SCALE GENOMIC DNA]</scope>
    <source>
        <strain evidence="1">Ta-2019</strain>
    </source>
</reference>
<protein>
    <submittedName>
        <fullName evidence="1">Uncharacterized protein</fullName>
    </submittedName>
</protein>
<name>A0AA38FHS4_TAXCH</name>
<comment type="caution">
    <text evidence="1">The sequence shown here is derived from an EMBL/GenBank/DDBJ whole genome shotgun (WGS) entry which is preliminary data.</text>
</comment>
<evidence type="ECO:0000313" key="2">
    <source>
        <dbReference type="Proteomes" id="UP000824469"/>
    </source>
</evidence>
<dbReference type="EMBL" id="JAHRHJ020000008">
    <property type="protein sequence ID" value="KAH9303608.1"/>
    <property type="molecule type" value="Genomic_DNA"/>
</dbReference>
<sequence length="206" mass="24757">VDCMQMDTKRKEKNEIEKRRQFQLQQEVQSIKHDLERIMKHMHEGIRSLIYKAQGWNLHLNKVVKWIVRELIDRRRKRRALEWNKKNKREEMFPGREQHDKLQEMQPGREEMPKEDASIETKEYQVILSNCFSEWVFSGTKAVENAYQFEALNLEDEEATRCDFVYISMEQLQEEMAALKNSIYEDNTSEEKMIEASVASLDDEHN</sequence>
<organism evidence="1 2">
    <name type="scientific">Taxus chinensis</name>
    <name type="common">Chinese yew</name>
    <name type="synonym">Taxus wallichiana var. chinensis</name>
    <dbReference type="NCBI Taxonomy" id="29808"/>
    <lineage>
        <taxon>Eukaryota</taxon>
        <taxon>Viridiplantae</taxon>
        <taxon>Streptophyta</taxon>
        <taxon>Embryophyta</taxon>
        <taxon>Tracheophyta</taxon>
        <taxon>Spermatophyta</taxon>
        <taxon>Pinopsida</taxon>
        <taxon>Pinidae</taxon>
        <taxon>Conifers II</taxon>
        <taxon>Cupressales</taxon>
        <taxon>Taxaceae</taxon>
        <taxon>Taxus</taxon>
    </lineage>
</organism>
<gene>
    <name evidence="1" type="ORF">KI387_008012</name>
</gene>
<feature type="non-terminal residue" evidence="1">
    <location>
        <position position="1"/>
    </location>
</feature>
<dbReference type="AlphaFoldDB" id="A0AA38FHS4"/>